<dbReference type="InterPro" id="IPR001810">
    <property type="entry name" value="F-box_dom"/>
</dbReference>
<evidence type="ECO:0000259" key="1">
    <source>
        <dbReference type="Pfam" id="PF12937"/>
    </source>
</evidence>
<sequence length="259" mass="29245">MATLPRELILSIFEDLKCHPTALKTCALVCRDWTTPSQAHIFHTIILDIDIKCLALHNLLLSSPHIAPLIRDLSVITEDDVPEVILDEEASLAAAILLLNKVQSLTLHMGWRMHWHKLSLDLRNAIIKLLKLSSLTDLTMGNWFFDFSDIDLHNIFRHAVALKRLTLTGPSCPTSWTPCDDAFLEGLPGQRTCLEELKLGLEYGTFGIGEWFCRPLCALDLRRLRSLHVMYTGDNALVSQLLDVIGESLERLHFEVEAC</sequence>
<proteinExistence type="predicted"/>
<dbReference type="EMBL" id="JABCKI010000154">
    <property type="protein sequence ID" value="KAG5652158.1"/>
    <property type="molecule type" value="Genomic_DNA"/>
</dbReference>
<comment type="caution">
    <text evidence="2">The sequence shown here is derived from an EMBL/GenBank/DDBJ whole genome shotgun (WGS) entry which is preliminary data.</text>
</comment>
<organism evidence="2 3">
    <name type="scientific">Sphagnurus paluster</name>
    <dbReference type="NCBI Taxonomy" id="117069"/>
    <lineage>
        <taxon>Eukaryota</taxon>
        <taxon>Fungi</taxon>
        <taxon>Dikarya</taxon>
        <taxon>Basidiomycota</taxon>
        <taxon>Agaricomycotina</taxon>
        <taxon>Agaricomycetes</taxon>
        <taxon>Agaricomycetidae</taxon>
        <taxon>Agaricales</taxon>
        <taxon>Tricholomatineae</taxon>
        <taxon>Lyophyllaceae</taxon>
        <taxon>Sphagnurus</taxon>
    </lineage>
</organism>
<name>A0A9P7GPA2_9AGAR</name>
<dbReference type="OrthoDB" id="2933238at2759"/>
<dbReference type="InterPro" id="IPR036047">
    <property type="entry name" value="F-box-like_dom_sf"/>
</dbReference>
<accession>A0A9P7GPA2</accession>
<dbReference type="SUPFAM" id="SSF81383">
    <property type="entry name" value="F-box domain"/>
    <property type="match status" value="1"/>
</dbReference>
<feature type="domain" description="F-box" evidence="1">
    <location>
        <begin position="2"/>
        <end position="34"/>
    </location>
</feature>
<protein>
    <recommendedName>
        <fullName evidence="1">F-box domain-containing protein</fullName>
    </recommendedName>
</protein>
<keyword evidence="3" id="KW-1185">Reference proteome</keyword>
<gene>
    <name evidence="2" type="ORF">H0H81_006043</name>
</gene>
<dbReference type="Proteomes" id="UP000717328">
    <property type="component" value="Unassembled WGS sequence"/>
</dbReference>
<dbReference type="Pfam" id="PF12937">
    <property type="entry name" value="F-box-like"/>
    <property type="match status" value="1"/>
</dbReference>
<reference evidence="2" key="1">
    <citation type="submission" date="2021-02" db="EMBL/GenBank/DDBJ databases">
        <authorList>
            <person name="Nieuwenhuis M."/>
            <person name="Van De Peppel L.J.J."/>
        </authorList>
    </citation>
    <scope>NUCLEOTIDE SEQUENCE</scope>
    <source>
        <strain evidence="2">D49</strain>
    </source>
</reference>
<dbReference type="AlphaFoldDB" id="A0A9P7GPA2"/>
<evidence type="ECO:0000313" key="2">
    <source>
        <dbReference type="EMBL" id="KAG5652158.1"/>
    </source>
</evidence>
<reference evidence="2" key="2">
    <citation type="submission" date="2021-10" db="EMBL/GenBank/DDBJ databases">
        <title>Phylogenomics reveals ancestral predisposition of the termite-cultivated fungus Termitomyces towards a domesticated lifestyle.</title>
        <authorList>
            <person name="Auxier B."/>
            <person name="Grum-Grzhimaylo A."/>
            <person name="Cardenas M.E."/>
            <person name="Lodge J.D."/>
            <person name="Laessoe T."/>
            <person name="Pedersen O."/>
            <person name="Smith M.E."/>
            <person name="Kuyper T.W."/>
            <person name="Franco-Molano E.A."/>
            <person name="Baroni T.J."/>
            <person name="Aanen D.K."/>
        </authorList>
    </citation>
    <scope>NUCLEOTIDE SEQUENCE</scope>
    <source>
        <strain evidence="2">D49</strain>
    </source>
</reference>
<evidence type="ECO:0000313" key="3">
    <source>
        <dbReference type="Proteomes" id="UP000717328"/>
    </source>
</evidence>